<dbReference type="Proteomes" id="UP000235116">
    <property type="component" value="Chromosome"/>
</dbReference>
<accession>A0A2K9LR04</accession>
<evidence type="ECO:0000313" key="2">
    <source>
        <dbReference type="Proteomes" id="UP000235116"/>
    </source>
</evidence>
<name>A0A2K9LR04_9GAMM</name>
<keyword evidence="2" id="KW-1185">Reference proteome</keyword>
<dbReference type="AlphaFoldDB" id="A0A2K9LR04"/>
<proteinExistence type="predicted"/>
<protein>
    <submittedName>
        <fullName evidence="1">Uncharacterized protein</fullName>
    </submittedName>
</protein>
<dbReference type="EMBL" id="CP022684">
    <property type="protein sequence ID" value="AUM14722.1"/>
    <property type="molecule type" value="Genomic_DNA"/>
</dbReference>
<reference evidence="2" key="1">
    <citation type="submission" date="2017-08" db="EMBL/GenBank/DDBJ databases">
        <title>Direct submision.</title>
        <authorList>
            <person name="Kim S.-J."/>
            <person name="Rhee S.-K."/>
        </authorList>
    </citation>
    <scope>NUCLEOTIDE SEQUENCE [LARGE SCALE GENOMIC DNA]</scope>
    <source>
        <strain evidence="2">GI5</strain>
    </source>
</reference>
<evidence type="ECO:0000313" key="1">
    <source>
        <dbReference type="EMBL" id="AUM14722.1"/>
    </source>
</evidence>
<gene>
    <name evidence="1" type="ORF">Kalk_20820</name>
</gene>
<dbReference type="KEGG" id="kak:Kalk_20820"/>
<sequence>MPKSACFPPMEIADFIAHTCGAQARVMRQGKAKERKDFKVIFKSINEKLTSFMHITNIKYSDA</sequence>
<organism evidence="1 2">
    <name type="scientific">Ketobacter alkanivorans</name>
    <dbReference type="NCBI Taxonomy" id="1917421"/>
    <lineage>
        <taxon>Bacteria</taxon>
        <taxon>Pseudomonadati</taxon>
        <taxon>Pseudomonadota</taxon>
        <taxon>Gammaproteobacteria</taxon>
        <taxon>Pseudomonadales</taxon>
        <taxon>Ketobacteraceae</taxon>
        <taxon>Ketobacter</taxon>
    </lineage>
</organism>